<comment type="caution">
    <text evidence="2">The sequence shown here is derived from an EMBL/GenBank/DDBJ whole genome shotgun (WGS) entry which is preliminary data.</text>
</comment>
<gene>
    <name evidence="2" type="ORF">ACFO0D_10700</name>
</gene>
<accession>A0ABV9IB27</accession>
<dbReference type="RefSeq" id="WP_380061814.1">
    <property type="nucleotide sequence ID" value="NZ_JBHSEI010000007.1"/>
</dbReference>
<evidence type="ECO:0000313" key="3">
    <source>
        <dbReference type="Proteomes" id="UP001595952"/>
    </source>
</evidence>
<feature type="region of interest" description="Disordered" evidence="1">
    <location>
        <begin position="1"/>
        <end position="32"/>
    </location>
</feature>
<organism evidence="2 3">
    <name type="scientific">Deinococcus hohokamensis</name>
    <dbReference type="NCBI Taxonomy" id="309883"/>
    <lineage>
        <taxon>Bacteria</taxon>
        <taxon>Thermotogati</taxon>
        <taxon>Deinococcota</taxon>
        <taxon>Deinococci</taxon>
        <taxon>Deinococcales</taxon>
        <taxon>Deinococcaceae</taxon>
        <taxon>Deinococcus</taxon>
    </lineage>
</organism>
<dbReference type="Proteomes" id="UP001595952">
    <property type="component" value="Unassembled WGS sequence"/>
</dbReference>
<name>A0ABV9IB27_9DEIO</name>
<dbReference type="EMBL" id="JBHSEI010000007">
    <property type="protein sequence ID" value="MFC4638811.1"/>
    <property type="molecule type" value="Genomic_DNA"/>
</dbReference>
<dbReference type="InterPro" id="IPR021377">
    <property type="entry name" value="DUF3006"/>
</dbReference>
<keyword evidence="3" id="KW-1185">Reference proteome</keyword>
<protein>
    <submittedName>
        <fullName evidence="2">DUF3006 domain-containing protein</fullName>
    </submittedName>
</protein>
<sequence length="105" mass="11178">MNEAASPARGERWTVDGVEDAPGGPVARLEREDGRTFTLPLRALPAGVREGDLLAVEDGPDGATTRILHQETRERRAAAQTHLDTLNAAGAPARLTPDEDGEITL</sequence>
<dbReference type="Pfam" id="PF11213">
    <property type="entry name" value="DUF3006"/>
    <property type="match status" value="1"/>
</dbReference>
<evidence type="ECO:0000313" key="2">
    <source>
        <dbReference type="EMBL" id="MFC4638811.1"/>
    </source>
</evidence>
<proteinExistence type="predicted"/>
<evidence type="ECO:0000256" key="1">
    <source>
        <dbReference type="SAM" id="MobiDB-lite"/>
    </source>
</evidence>
<reference evidence="3" key="1">
    <citation type="journal article" date="2019" name="Int. J. Syst. Evol. Microbiol.">
        <title>The Global Catalogue of Microorganisms (GCM) 10K type strain sequencing project: providing services to taxonomists for standard genome sequencing and annotation.</title>
        <authorList>
            <consortium name="The Broad Institute Genomics Platform"/>
            <consortium name="The Broad Institute Genome Sequencing Center for Infectious Disease"/>
            <person name="Wu L."/>
            <person name="Ma J."/>
        </authorList>
    </citation>
    <scope>NUCLEOTIDE SEQUENCE [LARGE SCALE GENOMIC DNA]</scope>
    <source>
        <strain evidence="3">CCUG 55995</strain>
    </source>
</reference>